<sequence>MANPPRPRGQIKRVPVPSHHPVPASASAYISTAATSSPAFLQTALPDQSSITLNSTAHDLYRLRGPIPLVATNSHEPLPASLGVNHQFSHLYSLHTAQMDLESQNRQTTLPPQVEDDIKAAVLASMPPPGRPLPTRRRKTVIHRKNLRWASLSFCIILIVGEIPVSVIYGVDVSALFVFILATLLAFWDGWRLFRLRQTFDNEIISGWHVGLEVTFLSAIIAITAVIATWVSNWAATDSSYLDTFKWEHFWAGIAVALLFLICIVLHSVLLVITVIEKWTKPASPYMELSANAQPQQTPQIIFQVIPACPTCHSHIDVRRQDDDSSRAVVGDSQPQGVAPAPAEKGHILRRDS</sequence>
<organism evidence="1 2">
    <name type="scientific">Lasiodiplodia mahajangana</name>
    <dbReference type="NCBI Taxonomy" id="1108764"/>
    <lineage>
        <taxon>Eukaryota</taxon>
        <taxon>Fungi</taxon>
        <taxon>Dikarya</taxon>
        <taxon>Ascomycota</taxon>
        <taxon>Pezizomycotina</taxon>
        <taxon>Dothideomycetes</taxon>
        <taxon>Dothideomycetes incertae sedis</taxon>
        <taxon>Botryosphaeriales</taxon>
        <taxon>Botryosphaeriaceae</taxon>
        <taxon>Lasiodiplodia</taxon>
    </lineage>
</organism>
<accession>A0ACC2JBU4</accession>
<dbReference type="Proteomes" id="UP001153332">
    <property type="component" value="Unassembled WGS sequence"/>
</dbReference>
<evidence type="ECO:0000313" key="2">
    <source>
        <dbReference type="Proteomes" id="UP001153332"/>
    </source>
</evidence>
<gene>
    <name evidence="1" type="ORF">O1611_g8818</name>
</gene>
<reference evidence="1" key="1">
    <citation type="submission" date="2022-12" db="EMBL/GenBank/DDBJ databases">
        <title>Genome Sequence of Lasiodiplodia mahajangana.</title>
        <authorList>
            <person name="Buettner E."/>
        </authorList>
    </citation>
    <scope>NUCLEOTIDE SEQUENCE</scope>
    <source>
        <strain evidence="1">VT137</strain>
    </source>
</reference>
<comment type="caution">
    <text evidence="1">The sequence shown here is derived from an EMBL/GenBank/DDBJ whole genome shotgun (WGS) entry which is preliminary data.</text>
</comment>
<name>A0ACC2JBU4_9PEZI</name>
<keyword evidence="2" id="KW-1185">Reference proteome</keyword>
<dbReference type="EMBL" id="JAPUUL010002745">
    <property type="protein sequence ID" value="KAJ8124823.1"/>
    <property type="molecule type" value="Genomic_DNA"/>
</dbReference>
<proteinExistence type="predicted"/>
<evidence type="ECO:0000313" key="1">
    <source>
        <dbReference type="EMBL" id="KAJ8124823.1"/>
    </source>
</evidence>
<protein>
    <submittedName>
        <fullName evidence="1">Uncharacterized protein</fullName>
    </submittedName>
</protein>